<protein>
    <submittedName>
        <fullName evidence="1">Uncharacterized protein</fullName>
    </submittedName>
</protein>
<evidence type="ECO:0000313" key="1">
    <source>
        <dbReference type="EMBL" id="SNT55346.1"/>
    </source>
</evidence>
<dbReference type="Proteomes" id="UP000198318">
    <property type="component" value="Unassembled WGS sequence"/>
</dbReference>
<evidence type="ECO:0000313" key="2">
    <source>
        <dbReference type="Proteomes" id="UP000198318"/>
    </source>
</evidence>
<organism evidence="1 2">
    <name type="scientific">Actinomadura meyerae</name>
    <dbReference type="NCBI Taxonomy" id="240840"/>
    <lineage>
        <taxon>Bacteria</taxon>
        <taxon>Bacillati</taxon>
        <taxon>Actinomycetota</taxon>
        <taxon>Actinomycetes</taxon>
        <taxon>Streptosporangiales</taxon>
        <taxon>Thermomonosporaceae</taxon>
        <taxon>Actinomadura</taxon>
    </lineage>
</organism>
<accession>A0A239NKE1</accession>
<dbReference type="AlphaFoldDB" id="A0A239NKE1"/>
<sequence>MPRGHRFAGLDAVPVDALVREPPLPAEEMTAPEFNQSTVGICRAAGFTATVHQGTAGEGRVR</sequence>
<name>A0A239NKE1_9ACTN</name>
<dbReference type="EMBL" id="FZOR01000043">
    <property type="protein sequence ID" value="SNT55346.1"/>
    <property type="molecule type" value="Genomic_DNA"/>
</dbReference>
<keyword evidence="2" id="KW-1185">Reference proteome</keyword>
<dbReference type="OrthoDB" id="3176554at2"/>
<reference evidence="1 2" key="1">
    <citation type="submission" date="2017-06" db="EMBL/GenBank/DDBJ databases">
        <authorList>
            <person name="Kim H.J."/>
            <person name="Triplett B.A."/>
        </authorList>
    </citation>
    <scope>NUCLEOTIDE SEQUENCE [LARGE SCALE GENOMIC DNA]</scope>
    <source>
        <strain evidence="1 2">DSM 44715</strain>
    </source>
</reference>
<gene>
    <name evidence="1" type="ORF">SAMN05443665_104364</name>
</gene>
<proteinExistence type="predicted"/>
<dbReference type="Gene3D" id="3.40.190.10">
    <property type="entry name" value="Periplasmic binding protein-like II"/>
    <property type="match status" value="1"/>
</dbReference>
<dbReference type="RefSeq" id="WP_089329955.1">
    <property type="nucleotide sequence ID" value="NZ_FZOR01000043.1"/>
</dbReference>